<reference evidence="3" key="1">
    <citation type="submission" date="2010-03" db="EMBL/GenBank/DDBJ databases">
        <title>The genome sequence of Ruminococcus sp. 18P13.</title>
        <authorList>
            <consortium name="metaHIT consortium -- http://www.metahit.eu/"/>
            <person name="Pajon A."/>
            <person name="Turner K."/>
            <person name="Parkhill J."/>
            <person name="Bernalier A."/>
        </authorList>
    </citation>
    <scope>NUCLEOTIDE SEQUENCE [LARGE SCALE GENOMIC DNA]</scope>
    <source>
        <strain evidence="3">Type strain: 18P13</strain>
    </source>
</reference>
<dbReference type="InterPro" id="IPR036721">
    <property type="entry name" value="RCK_C_sf"/>
</dbReference>
<name>D4LC25_RUMC1</name>
<dbReference type="InterPro" id="IPR050721">
    <property type="entry name" value="Trk_Ktr_HKT_K-transport"/>
</dbReference>
<dbReference type="Gene3D" id="3.30.70.1450">
    <property type="entry name" value="Regulator of K+ conductance, C-terminal domain"/>
    <property type="match status" value="1"/>
</dbReference>
<dbReference type="GO" id="GO:0006813">
    <property type="term" value="P:potassium ion transport"/>
    <property type="evidence" value="ECO:0007669"/>
    <property type="project" value="InterPro"/>
</dbReference>
<organism evidence="3 4">
    <name type="scientific">Ruminococcus champanellensis (strain DSM 18848 / JCM 17042 / KCTC 15320 / 18P13)</name>
    <dbReference type="NCBI Taxonomy" id="213810"/>
    <lineage>
        <taxon>Bacteria</taxon>
        <taxon>Bacillati</taxon>
        <taxon>Bacillota</taxon>
        <taxon>Clostridia</taxon>
        <taxon>Eubacteriales</taxon>
        <taxon>Oscillospiraceae</taxon>
        <taxon>Ruminococcus</taxon>
    </lineage>
</organism>
<dbReference type="InterPro" id="IPR036291">
    <property type="entry name" value="NAD(P)-bd_dom_sf"/>
</dbReference>
<feature type="domain" description="RCK C-terminal" evidence="2">
    <location>
        <begin position="119"/>
        <end position="199"/>
    </location>
</feature>
<gene>
    <name evidence="3" type="ordered locus">RUM_10030</name>
</gene>
<dbReference type="SUPFAM" id="SSF51735">
    <property type="entry name" value="NAD(P)-binding Rossmann-fold domains"/>
    <property type="match status" value="1"/>
</dbReference>
<dbReference type="PROSITE" id="PS51201">
    <property type="entry name" value="RCK_N"/>
    <property type="match status" value="1"/>
</dbReference>
<keyword evidence="4" id="KW-1185">Reference proteome</keyword>
<dbReference type="SUPFAM" id="SSF116726">
    <property type="entry name" value="TrkA C-terminal domain-like"/>
    <property type="match status" value="1"/>
</dbReference>
<dbReference type="Pfam" id="PF02080">
    <property type="entry name" value="TrkA_C"/>
    <property type="match status" value="1"/>
</dbReference>
<dbReference type="PANTHER" id="PTHR43833">
    <property type="entry name" value="POTASSIUM CHANNEL PROTEIN 2-RELATED-RELATED"/>
    <property type="match status" value="1"/>
</dbReference>
<dbReference type="InterPro" id="IPR003148">
    <property type="entry name" value="RCK_N"/>
</dbReference>
<dbReference type="EMBL" id="FP929052">
    <property type="protein sequence ID" value="CBL17170.1"/>
    <property type="molecule type" value="Genomic_DNA"/>
</dbReference>
<evidence type="ECO:0000313" key="4">
    <source>
        <dbReference type="Proteomes" id="UP000007054"/>
    </source>
</evidence>
<dbReference type="Proteomes" id="UP000007054">
    <property type="component" value="Chromosome"/>
</dbReference>
<reference evidence="3" key="2">
    <citation type="submission" date="2010-03" db="EMBL/GenBank/DDBJ databases">
        <authorList>
            <person name="Pajon A."/>
        </authorList>
    </citation>
    <scope>NUCLEOTIDE SEQUENCE</scope>
    <source>
        <strain evidence="3">Type strain: 18P13</strain>
    </source>
</reference>
<dbReference type="KEGG" id="rch:RUM_10030"/>
<dbReference type="Gene3D" id="3.40.50.720">
    <property type="entry name" value="NAD(P)-binding Rossmann-like Domain"/>
    <property type="match status" value="1"/>
</dbReference>
<dbReference type="InterPro" id="IPR006037">
    <property type="entry name" value="RCK_C"/>
</dbReference>
<feature type="domain" description="RCK N-terminal" evidence="1">
    <location>
        <begin position="1"/>
        <end position="103"/>
    </location>
</feature>
<sequence length="199" mass="22324">MAKTLVEQKNEVLAIDIDEHRVNDSMQYVSNVQIGNATNERFVSSLGVGNFDVCVVAIGDNFQASLEATSLLKECGARYVLARASRDVHKKFLLRNGADEVVYAERELAERLAIKHGSNHVFDYMKLADDYAIYEISVPESWVGKTIVGKAIRQKYQISILATKENGHIYPLPSPDHVFKQNETLMIMGHQKDVQAITK</sequence>
<evidence type="ECO:0000259" key="2">
    <source>
        <dbReference type="PROSITE" id="PS51202"/>
    </source>
</evidence>
<dbReference type="AlphaFoldDB" id="D4LC25"/>
<protein>
    <submittedName>
        <fullName evidence="3">K+ transport systems, NAD-binding component</fullName>
    </submittedName>
</protein>
<dbReference type="PROSITE" id="PS51202">
    <property type="entry name" value="RCK_C"/>
    <property type="match status" value="1"/>
</dbReference>
<dbReference type="Pfam" id="PF02254">
    <property type="entry name" value="TrkA_N"/>
    <property type="match status" value="1"/>
</dbReference>
<dbReference type="GO" id="GO:0008324">
    <property type="term" value="F:monoatomic cation transmembrane transporter activity"/>
    <property type="evidence" value="ECO:0007669"/>
    <property type="project" value="InterPro"/>
</dbReference>
<accession>D4LC25</accession>
<evidence type="ECO:0000313" key="3">
    <source>
        <dbReference type="EMBL" id="CBL17170.1"/>
    </source>
</evidence>
<dbReference type="HOGENOM" id="CLU_046525_3_2_9"/>
<evidence type="ECO:0000259" key="1">
    <source>
        <dbReference type="PROSITE" id="PS51201"/>
    </source>
</evidence>
<dbReference type="OrthoDB" id="9776294at2"/>
<proteinExistence type="predicted"/>
<dbReference type="PANTHER" id="PTHR43833:SF7">
    <property type="entry name" value="KTR SYSTEM POTASSIUM UPTAKE PROTEIN C"/>
    <property type="match status" value="1"/>
</dbReference>
<dbReference type="STRING" id="213810.RUM_10030"/>
<dbReference type="PATRIC" id="fig|213810.4.peg.906"/>